<dbReference type="Proteomes" id="UP000663879">
    <property type="component" value="Unassembled WGS sequence"/>
</dbReference>
<evidence type="ECO:0000313" key="3">
    <source>
        <dbReference type="EMBL" id="CAF0883454.1"/>
    </source>
</evidence>
<gene>
    <name evidence="3" type="ORF">OXX778_LOCUS10536</name>
</gene>
<evidence type="ECO:0000313" key="4">
    <source>
        <dbReference type="Proteomes" id="UP000663879"/>
    </source>
</evidence>
<dbReference type="GO" id="GO:0016491">
    <property type="term" value="F:oxidoreductase activity"/>
    <property type="evidence" value="ECO:0007669"/>
    <property type="project" value="UniProtKB-KW"/>
</dbReference>
<accession>A0A813YF85</accession>
<dbReference type="OrthoDB" id="9989144at2759"/>
<evidence type="ECO:0000256" key="1">
    <source>
        <dbReference type="ARBA" id="ARBA00006484"/>
    </source>
</evidence>
<dbReference type="AlphaFoldDB" id="A0A813YF85"/>
<dbReference type="Gene3D" id="3.40.50.720">
    <property type="entry name" value="NAD(P)-binding Rossmann-like Domain"/>
    <property type="match status" value="1"/>
</dbReference>
<dbReference type="InterPro" id="IPR002347">
    <property type="entry name" value="SDR_fam"/>
</dbReference>
<dbReference type="PANTHER" id="PTHR24320:SF272">
    <property type="entry name" value="NAD(P)-BINDING ROSSMANN-FOLD SUPERFAMILY PROTEIN"/>
    <property type="match status" value="1"/>
</dbReference>
<evidence type="ECO:0000256" key="2">
    <source>
        <dbReference type="ARBA" id="ARBA00023002"/>
    </source>
</evidence>
<dbReference type="EMBL" id="CAJNOC010001681">
    <property type="protein sequence ID" value="CAF0883454.1"/>
    <property type="molecule type" value="Genomic_DNA"/>
</dbReference>
<dbReference type="InterPro" id="IPR036291">
    <property type="entry name" value="NAD(P)-bd_dom_sf"/>
</dbReference>
<sequence length="331" mass="36343">MSQKKFNNKSTALEVIEGHDLTGYEVIVTGASSGIGVETARAFAHAGARVVLAARDMSRLKSVADDIIKSSGNQKIEIEQLELNSIAKVNDFVKRYLSKNRPLNILVNNAAAMGQPLTYTSDGFELHFGTNHLGHFALTLGLIPALKLGHDLIGKKSRVISVSSMAHVFSDVTFEDPNFKNRKYDPWLAYGQSKTANILFSVGLTKLYSEHGIVSNALMPGGILTPGTLSVLENLTDEQKVKMRVTDEAGNDNQELKTIEQGASTSVWAAVATELEGKGGFYLENCGYSEMKESFDDVRTSFKGYLKYAVDEDRALQLWNLSLKWINQNSN</sequence>
<dbReference type="SUPFAM" id="SSF51735">
    <property type="entry name" value="NAD(P)-binding Rossmann-fold domains"/>
    <property type="match status" value="1"/>
</dbReference>
<dbReference type="Pfam" id="PF00106">
    <property type="entry name" value="adh_short"/>
    <property type="match status" value="1"/>
</dbReference>
<dbReference type="PRINTS" id="PR00081">
    <property type="entry name" value="GDHRDH"/>
</dbReference>
<dbReference type="PANTHER" id="PTHR24320">
    <property type="entry name" value="RETINOL DEHYDROGENASE"/>
    <property type="match status" value="1"/>
</dbReference>
<comment type="caution">
    <text evidence="3">The sequence shown here is derived from an EMBL/GenBank/DDBJ whole genome shotgun (WGS) entry which is preliminary data.</text>
</comment>
<proteinExistence type="inferred from homology"/>
<reference evidence="3" key="1">
    <citation type="submission" date="2021-02" db="EMBL/GenBank/DDBJ databases">
        <authorList>
            <person name="Nowell W R."/>
        </authorList>
    </citation>
    <scope>NUCLEOTIDE SEQUENCE</scope>
    <source>
        <strain evidence="3">Ploen Becks lab</strain>
    </source>
</reference>
<keyword evidence="4" id="KW-1185">Reference proteome</keyword>
<keyword evidence="2" id="KW-0560">Oxidoreductase</keyword>
<name>A0A813YF85_9BILA</name>
<comment type="similarity">
    <text evidence="1">Belongs to the short-chain dehydrogenases/reductases (SDR) family.</text>
</comment>
<protein>
    <submittedName>
        <fullName evidence="3">Uncharacterized protein</fullName>
    </submittedName>
</protein>
<organism evidence="3 4">
    <name type="scientific">Brachionus calyciflorus</name>
    <dbReference type="NCBI Taxonomy" id="104777"/>
    <lineage>
        <taxon>Eukaryota</taxon>
        <taxon>Metazoa</taxon>
        <taxon>Spiralia</taxon>
        <taxon>Gnathifera</taxon>
        <taxon>Rotifera</taxon>
        <taxon>Eurotatoria</taxon>
        <taxon>Monogononta</taxon>
        <taxon>Pseudotrocha</taxon>
        <taxon>Ploima</taxon>
        <taxon>Brachionidae</taxon>
        <taxon>Brachionus</taxon>
    </lineage>
</organism>